<organism evidence="2 3">
    <name type="scientific">Iphiclides podalirius</name>
    <name type="common">scarce swallowtail</name>
    <dbReference type="NCBI Taxonomy" id="110791"/>
    <lineage>
        <taxon>Eukaryota</taxon>
        <taxon>Metazoa</taxon>
        <taxon>Ecdysozoa</taxon>
        <taxon>Arthropoda</taxon>
        <taxon>Hexapoda</taxon>
        <taxon>Insecta</taxon>
        <taxon>Pterygota</taxon>
        <taxon>Neoptera</taxon>
        <taxon>Endopterygota</taxon>
        <taxon>Lepidoptera</taxon>
        <taxon>Glossata</taxon>
        <taxon>Ditrysia</taxon>
        <taxon>Papilionoidea</taxon>
        <taxon>Papilionidae</taxon>
        <taxon>Papilioninae</taxon>
        <taxon>Iphiclides</taxon>
    </lineage>
</organism>
<feature type="non-terminal residue" evidence="2">
    <location>
        <position position="1"/>
    </location>
</feature>
<sequence length="610" mass="65939">MRDNGPCQHTLSDDVIYKDVVVIGNGPSGLVTSFMLAGNVPYLKKEIPEDLPIDEMLRARLSNLPPGQNLLETDLMELAEGLEGRSHNPIPLLMDNLLRPCADLGLHADSLIEWKYDVEKQIEHVVLGRGQPGGSWHTFPADLLTLSPAGWLALPPHRSAARNPHARLPARALASYCRRYVRLCNLQRFFRSGVIVTSLTVAPRAPGPPCASRGCPRAAAFNVSGYDTRSARRVRYSCARVVLACGAADAPNAPSAAAAPHALRDLAALQRLPTPTPAPHSAPTPTPAALVVGSGLSAADAVLALRPSRRVLHVHRAPPPALARLPPAAYPDYCQVYRMMCDGPAGGHRNYTPYPDHVIVDVTPVHGGREDQETDEKLRLKRVTLLDPANNRTVEVTVSLILVLIGSRPDLFFLQTNFGLEGGDCRCEAERRSKSRCYIKDRWQRLKSAFGQAQTRSTYLEEGLQSKSKYLTEEKEPYSESKSLGESESGTPGREAYTRYLEDGLQSESLQSESKSLGDGRQSSDSGGEAQECAYAGSSGGLGFGVDPSRPVDGRANPVAVAAASHELLRAPGLYALGPLAGDNFIRFIPGGALALAAHLHRQLKPQPHH</sequence>
<accession>A0ABN8IIP5</accession>
<evidence type="ECO:0000313" key="2">
    <source>
        <dbReference type="EMBL" id="CAH2056914.1"/>
    </source>
</evidence>
<keyword evidence="3" id="KW-1185">Reference proteome</keyword>
<feature type="region of interest" description="Disordered" evidence="1">
    <location>
        <begin position="508"/>
        <end position="532"/>
    </location>
</feature>
<dbReference type="Proteomes" id="UP000837857">
    <property type="component" value="Chromosome 24"/>
</dbReference>
<evidence type="ECO:0008006" key="4">
    <source>
        <dbReference type="Google" id="ProtNLM"/>
    </source>
</evidence>
<dbReference type="EMBL" id="OW152836">
    <property type="protein sequence ID" value="CAH2056914.1"/>
    <property type="molecule type" value="Genomic_DNA"/>
</dbReference>
<gene>
    <name evidence="2" type="ORF">IPOD504_LOCUS9856</name>
</gene>
<proteinExistence type="predicted"/>
<name>A0ABN8IIP5_9NEOP</name>
<feature type="compositionally biased region" description="Low complexity" evidence="1">
    <location>
        <begin position="508"/>
        <end position="517"/>
    </location>
</feature>
<feature type="compositionally biased region" description="Basic and acidic residues" evidence="1">
    <location>
        <begin position="470"/>
        <end position="485"/>
    </location>
</feature>
<feature type="region of interest" description="Disordered" evidence="1">
    <location>
        <begin position="470"/>
        <end position="494"/>
    </location>
</feature>
<reference evidence="2" key="1">
    <citation type="submission" date="2022-03" db="EMBL/GenBank/DDBJ databases">
        <authorList>
            <person name="Martin H S."/>
        </authorList>
    </citation>
    <scope>NUCLEOTIDE SEQUENCE</scope>
</reference>
<dbReference type="Gene3D" id="3.50.50.60">
    <property type="entry name" value="FAD/NAD(P)-binding domain"/>
    <property type="match status" value="1"/>
</dbReference>
<dbReference type="InterPro" id="IPR029731">
    <property type="entry name" value="OSGIN1/2"/>
</dbReference>
<dbReference type="PANTHER" id="PTHR15192:SF8">
    <property type="entry name" value="FAD_NAD(P)-BINDING DOMAIN-CONTAINING PROTEIN"/>
    <property type="match status" value="1"/>
</dbReference>
<protein>
    <recommendedName>
        <fullName evidence="4">Oxidative stress-induced growth inhibitor 1</fullName>
    </recommendedName>
</protein>
<evidence type="ECO:0000256" key="1">
    <source>
        <dbReference type="SAM" id="MobiDB-lite"/>
    </source>
</evidence>
<dbReference type="SUPFAM" id="SSF51905">
    <property type="entry name" value="FAD/NAD(P)-binding domain"/>
    <property type="match status" value="2"/>
</dbReference>
<evidence type="ECO:0000313" key="3">
    <source>
        <dbReference type="Proteomes" id="UP000837857"/>
    </source>
</evidence>
<dbReference type="InterPro" id="IPR036188">
    <property type="entry name" value="FAD/NAD-bd_sf"/>
</dbReference>
<dbReference type="PANTHER" id="PTHR15192">
    <property type="entry name" value="PROTEIN CBG05349"/>
    <property type="match status" value="1"/>
</dbReference>